<organism evidence="3 4">
    <name type="scientific">Marilutibacter spongiae</name>
    <dbReference type="NCBI Taxonomy" id="2025720"/>
    <lineage>
        <taxon>Bacteria</taxon>
        <taxon>Pseudomonadati</taxon>
        <taxon>Pseudomonadota</taxon>
        <taxon>Gammaproteobacteria</taxon>
        <taxon>Lysobacterales</taxon>
        <taxon>Lysobacteraceae</taxon>
        <taxon>Marilutibacter</taxon>
    </lineage>
</organism>
<reference evidence="3 4" key="1">
    <citation type="submission" date="2020-08" db="EMBL/GenBank/DDBJ databases">
        <authorList>
            <person name="Xu S."/>
            <person name="Li A."/>
        </authorList>
    </citation>
    <scope>NUCLEOTIDE SEQUENCE [LARGE SCALE GENOMIC DNA]</scope>
    <source>
        <strain evidence="3 4">119BY6-57</strain>
    </source>
</reference>
<evidence type="ECO:0000256" key="1">
    <source>
        <dbReference type="SAM" id="MobiDB-lite"/>
    </source>
</evidence>
<evidence type="ECO:0000313" key="3">
    <source>
        <dbReference type="EMBL" id="MBB1060829.1"/>
    </source>
</evidence>
<evidence type="ECO:0000313" key="4">
    <source>
        <dbReference type="Proteomes" id="UP000523196"/>
    </source>
</evidence>
<sequence>MKALITTSLAATLMAACVSTTPPAPANLGPLHGMPPQFQVLDRSTGSAHAASGPDCQSPLVDPRDGTRLVLMRSNNGAGDYRPDSIRYGLTISQLLRVDCHSGRPLGAVPAER</sequence>
<keyword evidence="2" id="KW-0732">Signal</keyword>
<gene>
    <name evidence="3" type="ORF">H4F98_09610</name>
</gene>
<feature type="region of interest" description="Disordered" evidence="1">
    <location>
        <begin position="43"/>
        <end position="62"/>
    </location>
</feature>
<dbReference type="PROSITE" id="PS51257">
    <property type="entry name" value="PROKAR_LIPOPROTEIN"/>
    <property type="match status" value="1"/>
</dbReference>
<dbReference type="Proteomes" id="UP000523196">
    <property type="component" value="Unassembled WGS sequence"/>
</dbReference>
<proteinExistence type="predicted"/>
<evidence type="ECO:0000256" key="2">
    <source>
        <dbReference type="SAM" id="SignalP"/>
    </source>
</evidence>
<name>A0A7W3TMT8_9GAMM</name>
<accession>A0A7W3TMT8</accession>
<dbReference type="AlphaFoldDB" id="A0A7W3TMT8"/>
<dbReference type="RefSeq" id="WP_182687139.1">
    <property type="nucleotide sequence ID" value="NZ_JACHTF010000009.1"/>
</dbReference>
<keyword evidence="4" id="KW-1185">Reference proteome</keyword>
<protein>
    <recommendedName>
        <fullName evidence="5">Lipoprotein</fullName>
    </recommendedName>
</protein>
<feature type="chain" id="PRO_5031234446" description="Lipoprotein" evidence="2">
    <location>
        <begin position="27"/>
        <end position="113"/>
    </location>
</feature>
<comment type="caution">
    <text evidence="3">The sequence shown here is derived from an EMBL/GenBank/DDBJ whole genome shotgun (WGS) entry which is preliminary data.</text>
</comment>
<evidence type="ECO:0008006" key="5">
    <source>
        <dbReference type="Google" id="ProtNLM"/>
    </source>
</evidence>
<feature type="signal peptide" evidence="2">
    <location>
        <begin position="1"/>
        <end position="26"/>
    </location>
</feature>
<dbReference type="EMBL" id="JACHTF010000009">
    <property type="protein sequence ID" value="MBB1060829.1"/>
    <property type="molecule type" value="Genomic_DNA"/>
</dbReference>